<dbReference type="PROSITE" id="PS00501">
    <property type="entry name" value="SPASE_I_1"/>
    <property type="match status" value="1"/>
</dbReference>
<name>A0A382NHG6_9ZZZZ</name>
<keyword evidence="6" id="KW-0472">Membrane</keyword>
<dbReference type="InterPro" id="IPR019757">
    <property type="entry name" value="Pept_S26A_signal_pept_1_Lys-AS"/>
</dbReference>
<protein>
    <recommendedName>
        <fullName evidence="3">signal peptidase I</fullName>
        <ecNumber evidence="3">3.4.21.89</ecNumber>
    </recommendedName>
</protein>
<dbReference type="EMBL" id="UINC01100230">
    <property type="protein sequence ID" value="SVC60130.1"/>
    <property type="molecule type" value="Genomic_DNA"/>
</dbReference>
<dbReference type="GO" id="GO:0004252">
    <property type="term" value="F:serine-type endopeptidase activity"/>
    <property type="evidence" value="ECO:0007669"/>
    <property type="project" value="InterPro"/>
</dbReference>
<keyword evidence="5" id="KW-0378">Hydrolase</keyword>
<evidence type="ECO:0000256" key="5">
    <source>
        <dbReference type="ARBA" id="ARBA00022801"/>
    </source>
</evidence>
<dbReference type="CDD" id="cd06530">
    <property type="entry name" value="S26_SPase_I"/>
    <property type="match status" value="1"/>
</dbReference>
<accession>A0A382NHG6</accession>
<comment type="similarity">
    <text evidence="2">Belongs to the peptidase S26 family.</text>
</comment>
<reference evidence="8" key="1">
    <citation type="submission" date="2018-05" db="EMBL/GenBank/DDBJ databases">
        <authorList>
            <person name="Lanie J.A."/>
            <person name="Ng W.-L."/>
            <person name="Kazmierczak K.M."/>
            <person name="Andrzejewski T.M."/>
            <person name="Davidsen T.M."/>
            <person name="Wayne K.J."/>
            <person name="Tettelin H."/>
            <person name="Glass J.I."/>
            <person name="Rusch D."/>
            <person name="Podicherti R."/>
            <person name="Tsui H.-C.T."/>
            <person name="Winkler M.E."/>
        </authorList>
    </citation>
    <scope>NUCLEOTIDE SEQUENCE</scope>
</reference>
<dbReference type="PANTHER" id="PTHR43390:SF1">
    <property type="entry name" value="CHLOROPLAST PROCESSING PEPTIDASE"/>
    <property type="match status" value="1"/>
</dbReference>
<evidence type="ECO:0000256" key="2">
    <source>
        <dbReference type="ARBA" id="ARBA00009370"/>
    </source>
</evidence>
<dbReference type="InterPro" id="IPR019758">
    <property type="entry name" value="Pept_S26A_signal_pept_1_CS"/>
</dbReference>
<dbReference type="Gene3D" id="2.10.109.10">
    <property type="entry name" value="Umud Fragment, subunit A"/>
    <property type="match status" value="1"/>
</dbReference>
<comment type="catalytic activity">
    <reaction evidence="1">
        <text>Cleavage of hydrophobic, N-terminal signal or leader sequences from secreted and periplasmic proteins.</text>
        <dbReference type="EC" id="3.4.21.89"/>
    </reaction>
</comment>
<keyword evidence="4" id="KW-0645">Protease</keyword>
<evidence type="ECO:0000256" key="6">
    <source>
        <dbReference type="SAM" id="Phobius"/>
    </source>
</evidence>
<feature type="transmembrane region" description="Helical" evidence="6">
    <location>
        <begin position="7"/>
        <end position="26"/>
    </location>
</feature>
<dbReference type="InterPro" id="IPR036286">
    <property type="entry name" value="LexA/Signal_pep-like_sf"/>
</dbReference>
<dbReference type="InterPro" id="IPR000223">
    <property type="entry name" value="Pept_S26A_signal_pept_1"/>
</dbReference>
<dbReference type="PANTHER" id="PTHR43390">
    <property type="entry name" value="SIGNAL PEPTIDASE I"/>
    <property type="match status" value="1"/>
</dbReference>
<feature type="domain" description="Peptidase S26" evidence="7">
    <location>
        <begin position="7"/>
        <end position="182"/>
    </location>
</feature>
<evidence type="ECO:0000256" key="1">
    <source>
        <dbReference type="ARBA" id="ARBA00000677"/>
    </source>
</evidence>
<dbReference type="InterPro" id="IPR019756">
    <property type="entry name" value="Pept_S26A_signal_pept_1_Ser-AS"/>
</dbReference>
<dbReference type="GO" id="GO:0006465">
    <property type="term" value="P:signal peptide processing"/>
    <property type="evidence" value="ECO:0007669"/>
    <property type="project" value="InterPro"/>
</dbReference>
<evidence type="ECO:0000313" key="8">
    <source>
        <dbReference type="EMBL" id="SVC60130.1"/>
    </source>
</evidence>
<dbReference type="InterPro" id="IPR019533">
    <property type="entry name" value="Peptidase_S26"/>
</dbReference>
<evidence type="ECO:0000256" key="4">
    <source>
        <dbReference type="ARBA" id="ARBA00022670"/>
    </source>
</evidence>
<dbReference type="GO" id="GO:0016020">
    <property type="term" value="C:membrane"/>
    <property type="evidence" value="ECO:0007669"/>
    <property type="project" value="InterPro"/>
</dbReference>
<dbReference type="PROSITE" id="PS00761">
    <property type="entry name" value="SPASE_I_3"/>
    <property type="match status" value="1"/>
</dbReference>
<proteinExistence type="inferred from homology"/>
<keyword evidence="6" id="KW-0812">Transmembrane</keyword>
<dbReference type="AlphaFoldDB" id="A0A382NHG6"/>
<organism evidence="8">
    <name type="scientific">marine metagenome</name>
    <dbReference type="NCBI Taxonomy" id="408172"/>
    <lineage>
        <taxon>unclassified sequences</taxon>
        <taxon>metagenomes</taxon>
        <taxon>ecological metagenomes</taxon>
    </lineage>
</organism>
<dbReference type="PRINTS" id="PR00727">
    <property type="entry name" value="LEADERPTASE"/>
</dbReference>
<dbReference type="PROSITE" id="PS00760">
    <property type="entry name" value="SPASE_I_2"/>
    <property type="match status" value="1"/>
</dbReference>
<evidence type="ECO:0000256" key="3">
    <source>
        <dbReference type="ARBA" id="ARBA00013208"/>
    </source>
</evidence>
<dbReference type="Pfam" id="PF10502">
    <property type="entry name" value="Peptidase_S26"/>
    <property type="match status" value="1"/>
</dbReference>
<dbReference type="EC" id="3.4.21.89" evidence="3"/>
<gene>
    <name evidence="8" type="ORF">METZ01_LOCUS312984</name>
</gene>
<dbReference type="NCBIfam" id="TIGR02227">
    <property type="entry name" value="sigpep_I_bact"/>
    <property type="match status" value="1"/>
</dbReference>
<sequence>MNRVVRELLEAVVLALIVFMVIQTSVRNFKVDGSSMNPTLEGGQYLMVNKLVYFQLDMVRLSRIVPFWKEERPDSRFAVHPPQQGEVIVFHFPRDTSKDFVKRVIGLPGDTVEIHGGKVFVNDSYQEEPYITRKDTSSMKPMRMRAKEYFVMGDNRRSSNDSRSWGPVPEGLVLGKVWFVYWPFSSLQVLN</sequence>
<evidence type="ECO:0000259" key="7">
    <source>
        <dbReference type="Pfam" id="PF10502"/>
    </source>
</evidence>
<keyword evidence="6" id="KW-1133">Transmembrane helix</keyword>
<dbReference type="SUPFAM" id="SSF51306">
    <property type="entry name" value="LexA/Signal peptidase"/>
    <property type="match status" value="1"/>
</dbReference>
<dbReference type="GO" id="GO:0009003">
    <property type="term" value="F:signal peptidase activity"/>
    <property type="evidence" value="ECO:0007669"/>
    <property type="project" value="UniProtKB-EC"/>
</dbReference>